<feature type="chain" id="PRO_5040238491" evidence="3">
    <location>
        <begin position="19"/>
        <end position="314"/>
    </location>
</feature>
<comment type="caution">
    <text evidence="6">The sequence shown here is derived from an EMBL/GenBank/DDBJ whole genome shotgun (WGS) entry which is preliminary data.</text>
</comment>
<keyword evidence="1" id="KW-0479">Metal-binding</keyword>
<reference evidence="6" key="1">
    <citation type="journal article" date="2021" name="Nat. Commun.">
        <title>Genetic determinants of endophytism in the Arabidopsis root mycobiome.</title>
        <authorList>
            <person name="Mesny F."/>
            <person name="Miyauchi S."/>
            <person name="Thiergart T."/>
            <person name="Pickel B."/>
            <person name="Atanasova L."/>
            <person name="Karlsson M."/>
            <person name="Huettel B."/>
            <person name="Barry K.W."/>
            <person name="Haridas S."/>
            <person name="Chen C."/>
            <person name="Bauer D."/>
            <person name="Andreopoulos W."/>
            <person name="Pangilinan J."/>
            <person name="LaButti K."/>
            <person name="Riley R."/>
            <person name="Lipzen A."/>
            <person name="Clum A."/>
            <person name="Drula E."/>
            <person name="Henrissat B."/>
            <person name="Kohler A."/>
            <person name="Grigoriev I.V."/>
            <person name="Martin F.M."/>
            <person name="Hacquard S."/>
        </authorList>
    </citation>
    <scope>NUCLEOTIDE SEQUENCE</scope>
    <source>
        <strain evidence="6">MPI-SDFR-AT-0117</strain>
    </source>
</reference>
<keyword evidence="3" id="KW-0732">Signal</keyword>
<keyword evidence="6" id="KW-0560">Oxidoreductase</keyword>
<feature type="signal peptide" evidence="3">
    <location>
        <begin position="1"/>
        <end position="18"/>
    </location>
</feature>
<dbReference type="EMBL" id="JAGSXJ010000018">
    <property type="protein sequence ID" value="KAH6682247.1"/>
    <property type="molecule type" value="Genomic_DNA"/>
</dbReference>
<dbReference type="PANTHER" id="PTHR11474:SF126">
    <property type="entry name" value="TYROSINASE-LIKE PROTEIN TYR-1-RELATED"/>
    <property type="match status" value="1"/>
</dbReference>
<evidence type="ECO:0000256" key="2">
    <source>
        <dbReference type="ARBA" id="ARBA00023008"/>
    </source>
</evidence>
<accession>A0A9P8V5S4</accession>
<evidence type="ECO:0000259" key="5">
    <source>
        <dbReference type="PROSITE" id="PS00498"/>
    </source>
</evidence>
<dbReference type="GO" id="GO:0046872">
    <property type="term" value="F:metal ion binding"/>
    <property type="evidence" value="ECO:0007669"/>
    <property type="project" value="UniProtKB-KW"/>
</dbReference>
<keyword evidence="6" id="KW-0503">Monooxygenase</keyword>
<dbReference type="InterPro" id="IPR008922">
    <property type="entry name" value="Di-copper_centre_dom_sf"/>
</dbReference>
<organism evidence="6 7">
    <name type="scientific">Plectosphaerella plurivora</name>
    <dbReference type="NCBI Taxonomy" id="936078"/>
    <lineage>
        <taxon>Eukaryota</taxon>
        <taxon>Fungi</taxon>
        <taxon>Dikarya</taxon>
        <taxon>Ascomycota</taxon>
        <taxon>Pezizomycotina</taxon>
        <taxon>Sordariomycetes</taxon>
        <taxon>Hypocreomycetidae</taxon>
        <taxon>Glomerellales</taxon>
        <taxon>Plectosphaerellaceae</taxon>
        <taxon>Plectosphaerella</taxon>
    </lineage>
</organism>
<dbReference type="Gene3D" id="1.10.1280.10">
    <property type="entry name" value="Di-copper center containing domain from catechol oxidase"/>
    <property type="match status" value="1"/>
</dbReference>
<evidence type="ECO:0000259" key="4">
    <source>
        <dbReference type="PROSITE" id="PS00497"/>
    </source>
</evidence>
<dbReference type="PRINTS" id="PR00092">
    <property type="entry name" value="TYROSINASE"/>
</dbReference>
<evidence type="ECO:0000256" key="1">
    <source>
        <dbReference type="ARBA" id="ARBA00022723"/>
    </source>
</evidence>
<dbReference type="AlphaFoldDB" id="A0A9P8V5S4"/>
<sequence length="314" mass="35055">MHFKSLATHLAIFASATAIPLAERDGCTPAVRQEWRKLPRETQQSYIEAVKCLKTKPSRLGKNLTTSLYDDFPYAHAHLALPVIHFVASFLPWHRYFVHVYEKALQDCGYKGVATYWDWTLDVANVSTSSIWDAETGFGGNGAGSDNCIADGPFKDFPMEYIQTESNKHCLRRTFNDATEEVGDVMARYYTPAIVETISHSASYNDYHIALESGPHGAVHSGIGGDMSPASSPNDPIFFLHHGQIDRLWTLWQAANPANRTMEYSGIRTQDQFDGVTPPAATLEDIMPMFGLADDVAVKEYMNTQAGPLCYRYE</sequence>
<proteinExistence type="predicted"/>
<dbReference type="Pfam" id="PF00264">
    <property type="entry name" value="Tyrosinase"/>
    <property type="match status" value="1"/>
</dbReference>
<keyword evidence="7" id="KW-1185">Reference proteome</keyword>
<name>A0A9P8V5S4_9PEZI</name>
<evidence type="ECO:0000256" key="3">
    <source>
        <dbReference type="SAM" id="SignalP"/>
    </source>
</evidence>
<gene>
    <name evidence="6" type="ORF">F5X68DRAFT_137936</name>
</gene>
<dbReference type="PROSITE" id="PS00498">
    <property type="entry name" value="TYROSINASE_2"/>
    <property type="match status" value="1"/>
</dbReference>
<keyword evidence="2" id="KW-0186">Copper</keyword>
<dbReference type="OrthoDB" id="6132182at2759"/>
<protein>
    <submittedName>
        <fullName evidence="6">Monooxygenase</fullName>
    </submittedName>
</protein>
<dbReference type="InterPro" id="IPR050316">
    <property type="entry name" value="Tyrosinase/Hemocyanin"/>
</dbReference>
<dbReference type="InterPro" id="IPR002227">
    <property type="entry name" value="Tyrosinase_Cu-bd"/>
</dbReference>
<dbReference type="Proteomes" id="UP000770015">
    <property type="component" value="Unassembled WGS sequence"/>
</dbReference>
<dbReference type="GO" id="GO:0004497">
    <property type="term" value="F:monooxygenase activity"/>
    <property type="evidence" value="ECO:0007669"/>
    <property type="project" value="UniProtKB-KW"/>
</dbReference>
<feature type="domain" description="Tyrosinase copper-binding" evidence="4">
    <location>
        <begin position="85"/>
        <end position="102"/>
    </location>
</feature>
<evidence type="ECO:0000313" key="7">
    <source>
        <dbReference type="Proteomes" id="UP000770015"/>
    </source>
</evidence>
<feature type="domain" description="Tyrosinase copper-binding" evidence="5">
    <location>
        <begin position="235"/>
        <end position="246"/>
    </location>
</feature>
<dbReference type="PROSITE" id="PS00497">
    <property type="entry name" value="TYROSINASE_1"/>
    <property type="match status" value="1"/>
</dbReference>
<dbReference type="SUPFAM" id="SSF48056">
    <property type="entry name" value="Di-copper centre-containing domain"/>
    <property type="match status" value="1"/>
</dbReference>
<dbReference type="PANTHER" id="PTHR11474">
    <property type="entry name" value="TYROSINASE FAMILY MEMBER"/>
    <property type="match status" value="1"/>
</dbReference>
<evidence type="ECO:0000313" key="6">
    <source>
        <dbReference type="EMBL" id="KAH6682247.1"/>
    </source>
</evidence>